<protein>
    <submittedName>
        <fullName evidence="1">Uncharacterized protein</fullName>
    </submittedName>
</protein>
<dbReference type="EMBL" id="CAJNIZ010044393">
    <property type="protein sequence ID" value="CAE7687236.1"/>
    <property type="molecule type" value="Genomic_DNA"/>
</dbReference>
<comment type="caution">
    <text evidence="1">The sequence shown here is derived from an EMBL/GenBank/DDBJ whole genome shotgun (WGS) entry which is preliminary data.</text>
</comment>
<dbReference type="Proteomes" id="UP000649617">
    <property type="component" value="Unassembled WGS sequence"/>
</dbReference>
<keyword evidence="2" id="KW-1185">Reference proteome</keyword>
<dbReference type="OrthoDB" id="10591514at2759"/>
<name>A0A812WT27_SYMPI</name>
<accession>A0A812WT27</accession>
<organism evidence="1 2">
    <name type="scientific">Symbiodinium pilosum</name>
    <name type="common">Dinoflagellate</name>
    <dbReference type="NCBI Taxonomy" id="2952"/>
    <lineage>
        <taxon>Eukaryota</taxon>
        <taxon>Sar</taxon>
        <taxon>Alveolata</taxon>
        <taxon>Dinophyceae</taxon>
        <taxon>Suessiales</taxon>
        <taxon>Symbiodiniaceae</taxon>
        <taxon>Symbiodinium</taxon>
    </lineage>
</organism>
<evidence type="ECO:0000313" key="2">
    <source>
        <dbReference type="Proteomes" id="UP000649617"/>
    </source>
</evidence>
<sequence>MADSEVERKHAKRTARVSFDWTARAPNDLQIDGVELLTGLYVAQRRLHHGQQVFRKAAKGGLQAKVLFYWKERSCSPSGWWFCDEIGSHSAYAFARGEGGDLSEPPEDGWVVPVQGQPVLRGLCVKMQRVPRANRVASKTTPRWQQAWDRNRIWSGSDNRFKKALLGHWRGTNRMGVPQTYEVVEERRQLWCKIAIKGQAPSWRRISISIRRNKAYFGTGDMSLDLDDVKKQPKKLVWRSERTWKKAFTWSWAGWS</sequence>
<proteinExistence type="predicted"/>
<reference evidence="1" key="1">
    <citation type="submission" date="2021-02" db="EMBL/GenBank/DDBJ databases">
        <authorList>
            <person name="Dougan E. K."/>
            <person name="Rhodes N."/>
            <person name="Thang M."/>
            <person name="Chan C."/>
        </authorList>
    </citation>
    <scope>NUCLEOTIDE SEQUENCE</scope>
</reference>
<gene>
    <name evidence="1" type="ORF">SPIL2461_LOCUS19232</name>
</gene>
<evidence type="ECO:0000313" key="1">
    <source>
        <dbReference type="EMBL" id="CAE7687236.1"/>
    </source>
</evidence>
<dbReference type="AlphaFoldDB" id="A0A812WT27"/>